<keyword evidence="3" id="KW-1185">Reference proteome</keyword>
<dbReference type="AlphaFoldDB" id="A0AA39PDH4"/>
<evidence type="ECO:0000313" key="3">
    <source>
        <dbReference type="Proteomes" id="UP001175227"/>
    </source>
</evidence>
<evidence type="ECO:0000256" key="1">
    <source>
        <dbReference type="SAM" id="Phobius"/>
    </source>
</evidence>
<keyword evidence="1" id="KW-1133">Transmembrane helix</keyword>
<gene>
    <name evidence="2" type="ORF">IW261DRAFT_1101024</name>
</gene>
<protein>
    <submittedName>
        <fullName evidence="2">Uncharacterized protein</fullName>
    </submittedName>
</protein>
<sequence length="138" mass="15084">MLSITSNTDAIFFSGRTGCRYSERPGSLLFSLFIVYIQLPPPLHFAPVLDFYVSYKHPSCAIITIPVSIHDTYTFFPPRFSSLVAVFFFVSASLAFVVLLSPPLRLCAGSPGGRAEREGAASVLMGGHYGSHGQRIIH</sequence>
<proteinExistence type="predicted"/>
<reference evidence="2" key="1">
    <citation type="submission" date="2023-06" db="EMBL/GenBank/DDBJ databases">
        <authorList>
            <consortium name="Lawrence Berkeley National Laboratory"/>
            <person name="Ahrendt S."/>
            <person name="Sahu N."/>
            <person name="Indic B."/>
            <person name="Wong-Bajracharya J."/>
            <person name="Merenyi Z."/>
            <person name="Ke H.-M."/>
            <person name="Monk M."/>
            <person name="Kocsube S."/>
            <person name="Drula E."/>
            <person name="Lipzen A."/>
            <person name="Balint B."/>
            <person name="Henrissat B."/>
            <person name="Andreopoulos B."/>
            <person name="Martin F.M."/>
            <person name="Harder C.B."/>
            <person name="Rigling D."/>
            <person name="Ford K.L."/>
            <person name="Foster G.D."/>
            <person name="Pangilinan J."/>
            <person name="Papanicolaou A."/>
            <person name="Barry K."/>
            <person name="LaButti K."/>
            <person name="Viragh M."/>
            <person name="Koriabine M."/>
            <person name="Yan M."/>
            <person name="Riley R."/>
            <person name="Champramary S."/>
            <person name="Plett K.L."/>
            <person name="Tsai I.J."/>
            <person name="Slot J."/>
            <person name="Sipos G."/>
            <person name="Plett J."/>
            <person name="Nagy L.G."/>
            <person name="Grigoriev I.V."/>
        </authorList>
    </citation>
    <scope>NUCLEOTIDE SEQUENCE</scope>
    <source>
        <strain evidence="2">ICMP 16352</strain>
    </source>
</reference>
<dbReference type="Proteomes" id="UP001175227">
    <property type="component" value="Unassembled WGS sequence"/>
</dbReference>
<feature type="transmembrane region" description="Helical" evidence="1">
    <location>
        <begin position="21"/>
        <end position="39"/>
    </location>
</feature>
<dbReference type="EMBL" id="JAUEPR010000008">
    <property type="protein sequence ID" value="KAK0481776.1"/>
    <property type="molecule type" value="Genomic_DNA"/>
</dbReference>
<feature type="transmembrane region" description="Helical" evidence="1">
    <location>
        <begin position="80"/>
        <end position="100"/>
    </location>
</feature>
<accession>A0AA39PDH4</accession>
<comment type="caution">
    <text evidence="2">The sequence shown here is derived from an EMBL/GenBank/DDBJ whole genome shotgun (WGS) entry which is preliminary data.</text>
</comment>
<keyword evidence="1" id="KW-0472">Membrane</keyword>
<evidence type="ECO:0000313" key="2">
    <source>
        <dbReference type="EMBL" id="KAK0481776.1"/>
    </source>
</evidence>
<name>A0AA39PDH4_9AGAR</name>
<keyword evidence="1" id="KW-0812">Transmembrane</keyword>
<organism evidence="2 3">
    <name type="scientific">Armillaria novae-zelandiae</name>
    <dbReference type="NCBI Taxonomy" id="153914"/>
    <lineage>
        <taxon>Eukaryota</taxon>
        <taxon>Fungi</taxon>
        <taxon>Dikarya</taxon>
        <taxon>Basidiomycota</taxon>
        <taxon>Agaricomycotina</taxon>
        <taxon>Agaricomycetes</taxon>
        <taxon>Agaricomycetidae</taxon>
        <taxon>Agaricales</taxon>
        <taxon>Marasmiineae</taxon>
        <taxon>Physalacriaceae</taxon>
        <taxon>Armillaria</taxon>
    </lineage>
</organism>